<dbReference type="InterPro" id="IPR048987">
    <property type="entry name" value="PIN-TPR-GreABC"/>
</dbReference>
<feature type="domain" description="PIN" evidence="2">
    <location>
        <begin position="761"/>
        <end position="845"/>
    </location>
</feature>
<comment type="caution">
    <text evidence="3">The sequence shown here is derived from an EMBL/GenBank/DDBJ whole genome shotgun (WGS) entry which is preliminary data.</text>
</comment>
<gene>
    <name evidence="3" type="ORF">XBKQ1_2810009</name>
</gene>
<protein>
    <recommendedName>
        <fullName evidence="2">PIN domain-containing protein</fullName>
    </recommendedName>
</protein>
<evidence type="ECO:0000259" key="2">
    <source>
        <dbReference type="Pfam" id="PF20698"/>
    </source>
</evidence>
<evidence type="ECO:0000313" key="3">
    <source>
        <dbReference type="EMBL" id="CDH20863.1"/>
    </source>
</evidence>
<dbReference type="HOGENOM" id="CLU_009780_0_0_6"/>
<evidence type="ECO:0000256" key="1">
    <source>
        <dbReference type="PROSITE-ProRule" id="PRU00339"/>
    </source>
</evidence>
<evidence type="ECO:0000313" key="4">
    <source>
        <dbReference type="Proteomes" id="UP000028500"/>
    </source>
</evidence>
<dbReference type="SUPFAM" id="SSF48452">
    <property type="entry name" value="TPR-like"/>
    <property type="match status" value="1"/>
</dbReference>
<proteinExistence type="predicted"/>
<dbReference type="RefSeq" id="WP_230579303.1">
    <property type="nucleotide sequence ID" value="NZ_CAWLZI010000262.1"/>
</dbReference>
<dbReference type="Pfam" id="PF20698">
    <property type="entry name" value="PIN-TPR-GreABC"/>
    <property type="match status" value="1"/>
</dbReference>
<keyword evidence="1" id="KW-0802">TPR repeat</keyword>
<dbReference type="InterPro" id="IPR011990">
    <property type="entry name" value="TPR-like_helical_dom_sf"/>
</dbReference>
<dbReference type="AlphaFoldDB" id="A0A077PIK1"/>
<keyword evidence="4" id="KW-1185">Reference proteome</keyword>
<name>A0A077PIK1_XENBV</name>
<reference evidence="3" key="1">
    <citation type="submission" date="2013-07" db="EMBL/GenBank/DDBJ databases">
        <title>Sub-species coevolution in mutualistic symbiosis.</title>
        <authorList>
            <person name="Murfin K."/>
            <person name="Klassen J."/>
            <person name="Lee M."/>
            <person name="Forst S."/>
            <person name="Stock P."/>
            <person name="Goodrich-Blair H."/>
        </authorList>
    </citation>
    <scope>NUCLEOTIDE SEQUENCE [LARGE SCALE GENOMIC DNA]</scope>
    <source>
        <strain evidence="3">Kraussei Quebec</strain>
    </source>
</reference>
<accession>A0A077PIK1</accession>
<sequence length="846" mass="97323">MMVNQIHSGAGDNVAGSKYEYIIRSVQSRDLRTVIDNVMRDICYRDLARAREKVDVLNNISSLESDVYLLLKALNVKLELIKGALPSSKNDLLRLLQHKDLPHDVWEVVTSILIDLESRTSEELARERYSASKVNGFYIKEVFFELLASKEELSRDYNSSTVHDLSEQEVTGLVRGAIRVQDFAFSFELARHLDKYFPSNNSRILLLYTESCLLITRNQHNHYFSLSKQEKSNLDRIIAQLLTDIDGKYDDRHIAILTNLLNLSYFLDSRLYDLGKLHIDKIREMNSMPAEFIEQLSTEMKTPKIKFELVSDILDLEQIVLLDFALESNQIKARDVNTWVDKGGEIHTGDDYINYFFDLYFRALVCSVDDKKEIQLLDERAQDFLVLDSKKFLLMNPYRISKLCEKFIWLNLPLHAVNYLSPFLSNEAWVSPIFECYLDALFASEKFDLLLSKIKHLMPDEKTELIYLREAQVYERLNEYELSIKSTRSAIDISPNNSYAWLLLLHTSRRKGLGINVLKEIVFEIPEAIFSTYDESKVALVNEIATYIDINLAERVLVDWFVQNPVKVAKPLTQIHTNSLINRQKVNSNPYIPINCGYGVTYFDGFETITRILARDVEANHPCVLDIESPLGQALEYMQEGDSSSDITMLKRLPPYVAAFRLAVELRSKNNDGTDAFRQFSLPAHKEEFIPYFENILKRYSSKEKERDAVLHNSNVPLTIRGKFTDPTNPVRGAITHLTSNTSTQFMELFNSGEETPGKVIIDVYTAVYFSLMGFASAVANLNIELVTCQYTKKVLEGWVEDILREDYMSMGVSDKGLYKVTSKDIRRNFSDLIYGLQTLLKHAKL</sequence>
<dbReference type="InterPro" id="IPR019734">
    <property type="entry name" value="TPR_rpt"/>
</dbReference>
<feature type="repeat" description="TPR" evidence="1">
    <location>
        <begin position="464"/>
        <end position="497"/>
    </location>
</feature>
<dbReference type="Proteomes" id="UP000028500">
    <property type="component" value="Unassembled WGS sequence"/>
</dbReference>
<dbReference type="EMBL" id="CBSY010000203">
    <property type="protein sequence ID" value="CDH20863.1"/>
    <property type="molecule type" value="Genomic_DNA"/>
</dbReference>
<dbReference type="PROSITE" id="PS50005">
    <property type="entry name" value="TPR"/>
    <property type="match status" value="1"/>
</dbReference>
<organism evidence="3 4">
    <name type="scientific">Xenorhabdus bovienii str. kraussei Quebec</name>
    <dbReference type="NCBI Taxonomy" id="1398203"/>
    <lineage>
        <taxon>Bacteria</taxon>
        <taxon>Pseudomonadati</taxon>
        <taxon>Pseudomonadota</taxon>
        <taxon>Gammaproteobacteria</taxon>
        <taxon>Enterobacterales</taxon>
        <taxon>Morganellaceae</taxon>
        <taxon>Xenorhabdus</taxon>
    </lineage>
</organism>